<gene>
    <name evidence="2" type="ORF">CVLEPA_LOCUS23300</name>
</gene>
<evidence type="ECO:0000313" key="3">
    <source>
        <dbReference type="Proteomes" id="UP001642483"/>
    </source>
</evidence>
<comment type="caution">
    <text evidence="2">The sequence shown here is derived from an EMBL/GenBank/DDBJ whole genome shotgun (WGS) entry which is preliminary data.</text>
</comment>
<keyword evidence="3" id="KW-1185">Reference proteome</keyword>
<feature type="region of interest" description="Disordered" evidence="1">
    <location>
        <begin position="68"/>
        <end position="98"/>
    </location>
</feature>
<name>A0ABP0GJ87_CLALP</name>
<dbReference type="Proteomes" id="UP001642483">
    <property type="component" value="Unassembled WGS sequence"/>
</dbReference>
<sequence>MNDTDKYQIIPAERKDDSAKRLTIALGLALLLAALGVKQTTKDCNDAIASLEMKFQLRMVNFPQRMDVSEGLSSNSSAPLTKTTKQPQILTTPQPQIAPQVQQKSSNPIYAQLHRCTTNGSLCTLWCGLSSNYDIIPKWENCVDCHGSNADDAADVSGFCEGGLYYKNTCIWLPYVAGEFVSFDYALRICSGRLLEITDEPTYNVVYNYIKYYWSYQVTWGRGPFHGWLGSSYTYANNPNHVVNLSNGSDIILPSLMWQPATPTFYTGHTRMSLVVRINDDSIHKGISNRPDDEKFVPICVRNVPQ</sequence>
<proteinExistence type="predicted"/>
<reference evidence="2 3" key="1">
    <citation type="submission" date="2024-02" db="EMBL/GenBank/DDBJ databases">
        <authorList>
            <person name="Daric V."/>
            <person name="Darras S."/>
        </authorList>
    </citation>
    <scope>NUCLEOTIDE SEQUENCE [LARGE SCALE GENOMIC DNA]</scope>
</reference>
<evidence type="ECO:0000256" key="1">
    <source>
        <dbReference type="SAM" id="MobiDB-lite"/>
    </source>
</evidence>
<dbReference type="EMBL" id="CAWYQH010000119">
    <property type="protein sequence ID" value="CAK8690719.1"/>
    <property type="molecule type" value="Genomic_DNA"/>
</dbReference>
<accession>A0ABP0GJ87</accession>
<protein>
    <submittedName>
        <fullName evidence="2">Uncharacterized protein</fullName>
    </submittedName>
</protein>
<organism evidence="2 3">
    <name type="scientific">Clavelina lepadiformis</name>
    <name type="common">Light-bulb sea squirt</name>
    <name type="synonym">Ascidia lepadiformis</name>
    <dbReference type="NCBI Taxonomy" id="159417"/>
    <lineage>
        <taxon>Eukaryota</taxon>
        <taxon>Metazoa</taxon>
        <taxon>Chordata</taxon>
        <taxon>Tunicata</taxon>
        <taxon>Ascidiacea</taxon>
        <taxon>Aplousobranchia</taxon>
        <taxon>Clavelinidae</taxon>
        <taxon>Clavelina</taxon>
    </lineage>
</organism>
<dbReference type="SUPFAM" id="SSF56436">
    <property type="entry name" value="C-type lectin-like"/>
    <property type="match status" value="1"/>
</dbReference>
<feature type="compositionally biased region" description="Low complexity" evidence="1">
    <location>
        <begin position="80"/>
        <end position="98"/>
    </location>
</feature>
<evidence type="ECO:0000313" key="2">
    <source>
        <dbReference type="EMBL" id="CAK8690719.1"/>
    </source>
</evidence>
<dbReference type="InterPro" id="IPR016187">
    <property type="entry name" value="CTDL_fold"/>
</dbReference>